<dbReference type="InterPro" id="IPR029058">
    <property type="entry name" value="AB_hydrolase_fold"/>
</dbReference>
<name>V5BCE0_TRYCR</name>
<proteinExistence type="predicted"/>
<accession>V5BCE0</accession>
<dbReference type="PANTHER" id="PTHR43358:SF4">
    <property type="entry name" value="ALPHA_BETA HYDROLASE FOLD-1 DOMAIN-CONTAINING PROTEIN"/>
    <property type="match status" value="1"/>
</dbReference>
<dbReference type="PANTHER" id="PTHR43358">
    <property type="entry name" value="ALPHA/BETA-HYDROLASE"/>
    <property type="match status" value="1"/>
</dbReference>
<reference evidence="3 4" key="1">
    <citation type="journal article" date="2014" name="Genome Announc.">
        <title>Trypanosoma cruzi Clone Dm28c Draft Genome Sequence.</title>
        <authorList>
            <person name="Grisard E.C."/>
            <person name="Teixeira S.M."/>
            <person name="de Almeida L.G."/>
            <person name="Stoco P.H."/>
            <person name="Gerber A.L."/>
            <person name="Talavera-Lopez C."/>
            <person name="Lima O.C."/>
            <person name="Andersson B."/>
            <person name="de Vasconcelos A.T."/>
        </authorList>
    </citation>
    <scope>NUCLEOTIDE SEQUENCE [LARGE SCALE GENOMIC DNA]</scope>
    <source>
        <strain evidence="3 4">Dm28c</strain>
    </source>
</reference>
<dbReference type="InterPro" id="IPR052920">
    <property type="entry name" value="DNA-binding_regulatory"/>
</dbReference>
<dbReference type="VEuPathDB" id="TriTrypDB:TCDM_06305"/>
<feature type="region of interest" description="Disordered" evidence="1">
    <location>
        <begin position="372"/>
        <end position="403"/>
    </location>
</feature>
<feature type="compositionally biased region" description="Acidic residues" evidence="1">
    <location>
        <begin position="385"/>
        <end position="403"/>
    </location>
</feature>
<dbReference type="Gene3D" id="3.40.50.1820">
    <property type="entry name" value="alpha/beta hydrolase"/>
    <property type="match status" value="1"/>
</dbReference>
<dbReference type="Proteomes" id="UP000017861">
    <property type="component" value="Unassembled WGS sequence"/>
</dbReference>
<feature type="domain" description="AB hydrolase-1" evidence="2">
    <location>
        <begin position="82"/>
        <end position="185"/>
    </location>
</feature>
<dbReference type="EMBL" id="AYLP01000066">
    <property type="protein sequence ID" value="ESS65374.1"/>
    <property type="molecule type" value="Genomic_DNA"/>
</dbReference>
<organism evidence="3 4">
    <name type="scientific">Trypanosoma cruzi Dm28c</name>
    <dbReference type="NCBI Taxonomy" id="1416333"/>
    <lineage>
        <taxon>Eukaryota</taxon>
        <taxon>Discoba</taxon>
        <taxon>Euglenozoa</taxon>
        <taxon>Kinetoplastea</taxon>
        <taxon>Metakinetoplastina</taxon>
        <taxon>Trypanosomatida</taxon>
        <taxon>Trypanosomatidae</taxon>
        <taxon>Trypanosoma</taxon>
        <taxon>Schizotrypanum</taxon>
    </lineage>
</organism>
<feature type="region of interest" description="Disordered" evidence="1">
    <location>
        <begin position="322"/>
        <end position="354"/>
    </location>
</feature>
<gene>
    <name evidence="3" type="ORF">TCDM_06305</name>
</gene>
<comment type="caution">
    <text evidence="3">The sequence shown here is derived from an EMBL/GenBank/DDBJ whole genome shotgun (WGS) entry which is preliminary data.</text>
</comment>
<sequence length="403" mass="44670">MFSAVDAVKYLASGRGVFDSICDLIIAPRGRNTIWRWTWARRSSALATTQSFSLAPSSLSRTCVDWGMECSWFRPRARRPQPCVIYLHGNCGSRYDALEALFILRHNFSLFAFDATGSGKSEGEYISLGFYERQDLAAVVDYLLGQNDVEGIGLWGRSMGAVTSIMYAAKDASIKCIVCDSPFSTLRLLIKDLVKRYGSKRFPARLVDGIVDRIRKRIAKRAAFNIDELDALKYASECVVPTFIFHGDTDDFVVPSHSIAVSNAFKGSCLHHLVAGGHNDERGEDVREIIVQFLTLYLIHKPQGERDRKMGPQPVFIKGIQSEAAKKKKAEESSTSSCRDEDDDNDDIDDASVANENYAPLAPISFTRPLLCAASPLPTPGDETITADEEEGKEEEKEEEATA</sequence>
<dbReference type="OrthoDB" id="10249433at2759"/>
<evidence type="ECO:0000256" key="1">
    <source>
        <dbReference type="SAM" id="MobiDB-lite"/>
    </source>
</evidence>
<feature type="compositionally biased region" description="Acidic residues" evidence="1">
    <location>
        <begin position="340"/>
        <end position="350"/>
    </location>
</feature>
<evidence type="ECO:0000313" key="4">
    <source>
        <dbReference type="Proteomes" id="UP000017861"/>
    </source>
</evidence>
<evidence type="ECO:0000259" key="2">
    <source>
        <dbReference type="Pfam" id="PF00561"/>
    </source>
</evidence>
<dbReference type="InterPro" id="IPR000073">
    <property type="entry name" value="AB_hydrolase_1"/>
</dbReference>
<dbReference type="Pfam" id="PF00561">
    <property type="entry name" value="Abhydrolase_1"/>
    <property type="match status" value="1"/>
</dbReference>
<dbReference type="AlphaFoldDB" id="V5BCE0"/>
<protein>
    <recommendedName>
        <fullName evidence="2">AB hydrolase-1 domain-containing protein</fullName>
    </recommendedName>
</protein>
<evidence type="ECO:0000313" key="3">
    <source>
        <dbReference type="EMBL" id="ESS65374.1"/>
    </source>
</evidence>
<dbReference type="SUPFAM" id="SSF53474">
    <property type="entry name" value="alpha/beta-Hydrolases"/>
    <property type="match status" value="1"/>
</dbReference>